<gene>
    <name evidence="1" type="primary">ZDHHC16A</name>
</gene>
<proteinExistence type="predicted"/>
<organism evidence="1">
    <name type="scientific">Iconisemion striatum</name>
    <dbReference type="NCBI Taxonomy" id="60296"/>
    <lineage>
        <taxon>Eukaryota</taxon>
        <taxon>Metazoa</taxon>
        <taxon>Chordata</taxon>
        <taxon>Craniata</taxon>
        <taxon>Vertebrata</taxon>
        <taxon>Euteleostomi</taxon>
        <taxon>Actinopterygii</taxon>
        <taxon>Neopterygii</taxon>
        <taxon>Teleostei</taxon>
        <taxon>Neoteleostei</taxon>
        <taxon>Acanthomorphata</taxon>
        <taxon>Ovalentaria</taxon>
        <taxon>Atherinomorphae</taxon>
        <taxon>Cyprinodontiformes</taxon>
        <taxon>Nothobranchiidae</taxon>
        <taxon>Iconisemion</taxon>
    </lineage>
</organism>
<dbReference type="EMBL" id="HADW01007189">
    <property type="protein sequence ID" value="SBP08589.1"/>
    <property type="molecule type" value="Transcribed_RNA"/>
</dbReference>
<reference evidence="1" key="2">
    <citation type="submission" date="2016-06" db="EMBL/GenBank/DDBJ databases">
        <title>The genome of a short-lived fish provides insights into sex chromosome evolution and the genetic control of aging.</title>
        <authorList>
            <person name="Reichwald K."/>
            <person name="Felder M."/>
            <person name="Petzold A."/>
            <person name="Koch P."/>
            <person name="Groth M."/>
            <person name="Platzer M."/>
        </authorList>
    </citation>
    <scope>NUCLEOTIDE SEQUENCE</scope>
    <source>
        <tissue evidence="1">Brain</tissue>
    </source>
</reference>
<accession>A0A1A7WST8</accession>
<protein>
    <submittedName>
        <fullName evidence="1">Zinc finger, DHHC domain containing 16a</fullName>
    </submittedName>
</protein>
<evidence type="ECO:0000313" key="1">
    <source>
        <dbReference type="EMBL" id="SBP08589.1"/>
    </source>
</evidence>
<sequence length="37" mass="3706">AGCGALCSTCSAVRAYGCVAGEEGAGCPYGFREYGRI</sequence>
<reference evidence="1" key="1">
    <citation type="submission" date="2016-05" db="EMBL/GenBank/DDBJ databases">
        <authorList>
            <person name="Lavstsen T."/>
            <person name="Jespersen J.S."/>
        </authorList>
    </citation>
    <scope>NUCLEOTIDE SEQUENCE</scope>
    <source>
        <tissue evidence="1">Brain</tissue>
    </source>
</reference>
<dbReference type="AlphaFoldDB" id="A0A1A7WST8"/>
<name>A0A1A7WST8_9TELE</name>
<feature type="non-terminal residue" evidence="1">
    <location>
        <position position="1"/>
    </location>
</feature>